<dbReference type="EnsemblPlants" id="ONIVA11G11980.1">
    <property type="protein sequence ID" value="ONIVA11G11980.1"/>
    <property type="gene ID" value="ONIVA11G11980"/>
</dbReference>
<sequence>MGELTCRCRAVSSWRSSRALAQQCTPVPNEVELSRYQEERMTKGLTIIVSVCNVSVRTDKEERQGTHFVRGQGQHSYIEIKSYKFRSPIQPPTEIDLKLPLNVHMSSVLGLWVLNVKILKPLSNGSGLTSEFQELVARYCATSSDLRIP</sequence>
<dbReference type="Gramene" id="ONIVA11G11980.1">
    <property type="protein sequence ID" value="ONIVA11G11980.1"/>
    <property type="gene ID" value="ONIVA11G11980"/>
</dbReference>
<reference evidence="1" key="1">
    <citation type="submission" date="2015-04" db="UniProtKB">
        <authorList>
            <consortium name="EnsemblPlants"/>
        </authorList>
    </citation>
    <scope>IDENTIFICATION</scope>
    <source>
        <strain evidence="1">SL10</strain>
    </source>
</reference>
<accession>A0A0E0J1J3</accession>
<dbReference type="HOGENOM" id="CLU_1752568_0_0_1"/>
<keyword evidence="2" id="KW-1185">Reference proteome</keyword>
<dbReference type="AlphaFoldDB" id="A0A0E0J1J3"/>
<organism evidence="1">
    <name type="scientific">Oryza nivara</name>
    <name type="common">Indian wild rice</name>
    <name type="synonym">Oryza sativa f. spontanea</name>
    <dbReference type="NCBI Taxonomy" id="4536"/>
    <lineage>
        <taxon>Eukaryota</taxon>
        <taxon>Viridiplantae</taxon>
        <taxon>Streptophyta</taxon>
        <taxon>Embryophyta</taxon>
        <taxon>Tracheophyta</taxon>
        <taxon>Spermatophyta</taxon>
        <taxon>Magnoliopsida</taxon>
        <taxon>Liliopsida</taxon>
        <taxon>Poales</taxon>
        <taxon>Poaceae</taxon>
        <taxon>BOP clade</taxon>
        <taxon>Oryzoideae</taxon>
        <taxon>Oryzeae</taxon>
        <taxon>Oryzinae</taxon>
        <taxon>Oryza</taxon>
    </lineage>
</organism>
<reference evidence="1" key="2">
    <citation type="submission" date="2018-04" db="EMBL/GenBank/DDBJ databases">
        <title>OnivRS2 (Oryza nivara Reference Sequence Version 2).</title>
        <authorList>
            <person name="Zhang J."/>
            <person name="Kudrna D."/>
            <person name="Lee S."/>
            <person name="Talag J."/>
            <person name="Rajasekar S."/>
            <person name="Welchert J."/>
            <person name="Hsing Y.-I."/>
            <person name="Wing R.A."/>
        </authorList>
    </citation>
    <scope>NUCLEOTIDE SEQUENCE [LARGE SCALE GENOMIC DNA]</scope>
    <source>
        <strain evidence="1">SL10</strain>
    </source>
</reference>
<proteinExistence type="predicted"/>
<protein>
    <submittedName>
        <fullName evidence="1">Uncharacterized protein</fullName>
    </submittedName>
</protein>
<evidence type="ECO:0000313" key="1">
    <source>
        <dbReference type="EnsemblPlants" id="ONIVA11G11980.1"/>
    </source>
</evidence>
<evidence type="ECO:0000313" key="2">
    <source>
        <dbReference type="Proteomes" id="UP000006591"/>
    </source>
</evidence>
<dbReference type="Proteomes" id="UP000006591">
    <property type="component" value="Chromosome 11"/>
</dbReference>
<name>A0A0E0J1J3_ORYNI</name>